<dbReference type="SUPFAM" id="SSF47473">
    <property type="entry name" value="EF-hand"/>
    <property type="match status" value="3"/>
</dbReference>
<dbReference type="InterPro" id="IPR049007">
    <property type="entry name" value="MTIP_EFh"/>
</dbReference>
<dbReference type="KEGG" id="bbes:BESB_044770"/>
<keyword evidence="3" id="KW-0677">Repeat</keyword>
<accession>A0A2A9ME68</accession>
<gene>
    <name evidence="7" type="ORF">BESB_044770</name>
</gene>
<keyword evidence="4" id="KW-0007">Acetylation</keyword>
<name>A0A2A9ME68_BESBE</name>
<dbReference type="InterPro" id="IPR011992">
    <property type="entry name" value="EF-hand-dom_pair"/>
</dbReference>
<dbReference type="Pfam" id="PF21550">
    <property type="entry name" value="MTIP_N"/>
    <property type="match status" value="1"/>
</dbReference>
<comment type="caution">
    <text evidence="7">The sequence shown here is derived from an EMBL/GenBank/DDBJ whole genome shotgun (WGS) entry which is preliminary data.</text>
</comment>
<dbReference type="Gene3D" id="1.10.238.10">
    <property type="entry name" value="EF-hand"/>
    <property type="match status" value="2"/>
</dbReference>
<dbReference type="PANTHER" id="PTHR23048">
    <property type="entry name" value="MYOSIN LIGHT CHAIN 1, 3"/>
    <property type="match status" value="1"/>
</dbReference>
<keyword evidence="2" id="KW-0479">Metal-binding</keyword>
<dbReference type="AlphaFoldDB" id="A0A2A9ME68"/>
<dbReference type="InterPro" id="IPR002048">
    <property type="entry name" value="EF_hand_dom"/>
</dbReference>
<dbReference type="OrthoDB" id="10588954at2759"/>
<protein>
    <recommendedName>
        <fullName evidence="1">Calmodulin</fullName>
    </recommendedName>
</protein>
<evidence type="ECO:0000256" key="4">
    <source>
        <dbReference type="ARBA" id="ARBA00022990"/>
    </source>
</evidence>
<reference evidence="7 8" key="1">
    <citation type="submission" date="2017-09" db="EMBL/GenBank/DDBJ databases">
        <title>Genome sequencing of Besnoitia besnoiti strain Bb-Ger1.</title>
        <authorList>
            <person name="Schares G."/>
            <person name="Venepally P."/>
            <person name="Lorenzi H.A."/>
        </authorList>
    </citation>
    <scope>NUCLEOTIDE SEQUENCE [LARGE SCALE GENOMIC DNA]</scope>
    <source>
        <strain evidence="7 8">Bb-Ger1</strain>
    </source>
</reference>
<dbReference type="VEuPathDB" id="ToxoDB:BESB_044770"/>
<dbReference type="PROSITE" id="PS50222">
    <property type="entry name" value="EF_HAND_2"/>
    <property type="match status" value="1"/>
</dbReference>
<proteinExistence type="predicted"/>
<sequence>MRRQYVQHIFIARRGLEVDHLNNWSDAGAASRADRSAFLSPAGAGQAHYLGEFLREKGVTHIFAGLAGSSVETAALAQKVIGNSCELHGGTAAVDDYIRALHLVSRLDDTPSKSSQAAFWAALTEWRTKALGACPAAPAAVSKRAVSLVSRLSCTAVHDEGEGAGSVVPGGTCQKRSTELLADDTEVGAHATVSANCGGQTPSRGSAQLCASQNVSHRAHLVCGQAPGQRYTGNVERVTHAAQVTVASVTERPRASVGAELRRLAETLVRSLERLQRLLSKCAAEGVECAKDCVAVPEGALGVVEFTLQFATTSFVFLSSRATPASPSHSAADISWQARTSTQALLSLLNQYALENLAFVCDSAAAVRLLTHALQRHPSKRQCAGGLTNWRLWAAVPCASVTEIALLRDPDADNAIVDARIVCFAQEICPAPPVKTSLLTWTSGGDKVPISWLDESEELLVSEPEEPDKLQQDTEATTAVESDDADGGDLAFRFFRSLCGPKGEVAIDQAVVVAHSKGLAPSEEDLRNWTAVHGPSVKLSQLEEFLSFCVHPEDSPAALASGFAEFDEARTGYISRFTLVSLLMTVGQDPHTEAHVDVLLRQGRTATDRECRPLPRGAGLFTPELVVGGWEHWRVIVKSSCPRMHAPPSLLQYRTNINLSASVSVPARPPAETAVGAIVSGGAASAKKAKHVSDTDTQEMTVATTAATTVPAAQEAQIFVEFAGSEEGVITTEQACRAAQKLGIVAGACDMEAFEQESRERGAGTMEVQKFLSFIDFVKTRNEAFNQLAENGYVTFSNARKLCPQFGVKCEVHPLDVHHFGAAKNIDTLDYSAFHQFFNFVKARHEAFEKQAAEDKLDGRIKATSVERLSHIFGFSPSVEELRAIAREDEEHGFSYDEFVNLLASIDQSDTLEELRKAFAFYDMHHSGQIKRAAMARVLSGWGDGLTEDEINQVLTAFAGSDEYINYNVVISKLMQPSPIQQL</sequence>
<feature type="domain" description="EF-hand" evidence="6">
    <location>
        <begin position="910"/>
        <end position="945"/>
    </location>
</feature>
<organism evidence="7 8">
    <name type="scientific">Besnoitia besnoiti</name>
    <name type="common">Apicomplexan protozoan</name>
    <dbReference type="NCBI Taxonomy" id="94643"/>
    <lineage>
        <taxon>Eukaryota</taxon>
        <taxon>Sar</taxon>
        <taxon>Alveolata</taxon>
        <taxon>Apicomplexa</taxon>
        <taxon>Conoidasida</taxon>
        <taxon>Coccidia</taxon>
        <taxon>Eucoccidiorida</taxon>
        <taxon>Eimeriorina</taxon>
        <taxon>Sarcocystidae</taxon>
        <taxon>Besnoitia</taxon>
    </lineage>
</organism>
<evidence type="ECO:0000313" key="8">
    <source>
        <dbReference type="Proteomes" id="UP000224006"/>
    </source>
</evidence>
<dbReference type="GO" id="GO:0005509">
    <property type="term" value="F:calcium ion binding"/>
    <property type="evidence" value="ECO:0007669"/>
    <property type="project" value="InterPro"/>
</dbReference>
<evidence type="ECO:0000259" key="6">
    <source>
        <dbReference type="PROSITE" id="PS50222"/>
    </source>
</evidence>
<dbReference type="InterPro" id="IPR050230">
    <property type="entry name" value="CALM/Myosin/TropC-like"/>
</dbReference>
<dbReference type="GeneID" id="40309407"/>
<evidence type="ECO:0000256" key="3">
    <source>
        <dbReference type="ARBA" id="ARBA00022737"/>
    </source>
</evidence>
<evidence type="ECO:0000313" key="7">
    <source>
        <dbReference type="EMBL" id="PFH36285.1"/>
    </source>
</evidence>
<dbReference type="EMBL" id="NWUJ01000003">
    <property type="protein sequence ID" value="PFH36285.1"/>
    <property type="molecule type" value="Genomic_DNA"/>
</dbReference>
<feature type="region of interest" description="Disordered" evidence="5">
    <location>
        <begin position="462"/>
        <end position="484"/>
    </location>
</feature>
<evidence type="ECO:0000256" key="2">
    <source>
        <dbReference type="ARBA" id="ARBA00022723"/>
    </source>
</evidence>
<evidence type="ECO:0000256" key="1">
    <source>
        <dbReference type="ARBA" id="ARBA00020786"/>
    </source>
</evidence>
<dbReference type="PANTHER" id="PTHR23048:SF0">
    <property type="entry name" value="CALMODULIN LIKE 3"/>
    <property type="match status" value="1"/>
</dbReference>
<dbReference type="RefSeq" id="XP_029220294.1">
    <property type="nucleotide sequence ID" value="XM_029362928.1"/>
</dbReference>
<keyword evidence="8" id="KW-1185">Reference proteome</keyword>
<dbReference type="STRING" id="94643.A0A2A9ME68"/>
<dbReference type="GO" id="GO:0016460">
    <property type="term" value="C:myosin II complex"/>
    <property type="evidence" value="ECO:0007669"/>
    <property type="project" value="TreeGrafter"/>
</dbReference>
<evidence type="ECO:0000256" key="5">
    <source>
        <dbReference type="SAM" id="MobiDB-lite"/>
    </source>
</evidence>
<dbReference type="Proteomes" id="UP000224006">
    <property type="component" value="Chromosome III"/>
</dbReference>